<dbReference type="HOGENOM" id="CLU_1737568_0_0_7"/>
<evidence type="ECO:0000313" key="1">
    <source>
        <dbReference type="EMBL" id="EGJ51771.1"/>
    </source>
</evidence>
<proteinExistence type="predicted"/>
<evidence type="ECO:0000313" key="2">
    <source>
        <dbReference type="Proteomes" id="UP000007844"/>
    </source>
</evidence>
<dbReference type="eggNOG" id="ENOG502ZI66">
    <property type="taxonomic scope" value="Bacteria"/>
</dbReference>
<dbReference type="Proteomes" id="UP000007844">
    <property type="component" value="Chromosome"/>
</dbReference>
<sequence length="150" mass="16007">MALDISSLDDAMVLAVLGTLARSRIRSGECITEPTAEIVAALSREFAIAPSITPVSPSEFARASLQLLAQDPAMAQNIEALTTGPRPKAFIDPGTVAVVVAAFVALQTEVKITRNTNGQWTFSLRKPTMSDSLLRKVAEMFIVSFKGGQD</sequence>
<gene>
    <name evidence="1" type="ORF">Desaf_3487</name>
</gene>
<dbReference type="RefSeq" id="WP_014261385.1">
    <property type="nucleotide sequence ID" value="NC_016629.1"/>
</dbReference>
<dbReference type="AlphaFoldDB" id="F3YXJ4"/>
<keyword evidence="2" id="KW-1185">Reference proteome</keyword>
<dbReference type="KEGG" id="daf:Desaf_3487"/>
<reference evidence="1 2" key="1">
    <citation type="journal article" date="2011" name="J. Bacteriol.">
        <title>Genome sequence of the mercury-methylating and pleomorphic Desulfovibrio africanus Strain Walvis Bay.</title>
        <authorList>
            <person name="Brown S.D."/>
            <person name="Wall J.D."/>
            <person name="Kucken A.M."/>
            <person name="Gilmour C.C."/>
            <person name="Podar M."/>
            <person name="Brandt C.C."/>
            <person name="Teshima H."/>
            <person name="Detter J.C."/>
            <person name="Han C.S."/>
            <person name="Land M.L."/>
            <person name="Lucas S."/>
            <person name="Han J."/>
            <person name="Pennacchio L."/>
            <person name="Nolan M."/>
            <person name="Pitluck S."/>
            <person name="Woyke T."/>
            <person name="Goodwin L."/>
            <person name="Palumbo A.V."/>
            <person name="Elias D.A."/>
        </authorList>
    </citation>
    <scope>NUCLEOTIDE SEQUENCE [LARGE SCALE GENOMIC DNA]</scope>
    <source>
        <strain evidence="1 2">Walvis Bay</strain>
    </source>
</reference>
<protein>
    <submittedName>
        <fullName evidence="1">Uncharacterized protein</fullName>
    </submittedName>
</protein>
<dbReference type="EMBL" id="CP003221">
    <property type="protein sequence ID" value="EGJ51771.1"/>
    <property type="molecule type" value="Genomic_DNA"/>
</dbReference>
<dbReference type="STRING" id="690850.Desaf_3487"/>
<name>F3YXJ4_DESAF</name>
<accession>F3YXJ4</accession>
<organism evidence="1 2">
    <name type="scientific">Desulfocurvibacter africanus subsp. africanus str. Walvis Bay</name>
    <dbReference type="NCBI Taxonomy" id="690850"/>
    <lineage>
        <taxon>Bacteria</taxon>
        <taxon>Pseudomonadati</taxon>
        <taxon>Thermodesulfobacteriota</taxon>
        <taxon>Desulfovibrionia</taxon>
        <taxon>Desulfovibrionales</taxon>
        <taxon>Desulfovibrionaceae</taxon>
        <taxon>Desulfocurvibacter</taxon>
    </lineage>
</organism>